<proteinExistence type="inferred from homology"/>
<dbReference type="InterPro" id="IPR034267">
    <property type="entry name" value="CuRO_3_AAO"/>
</dbReference>
<evidence type="ECO:0000256" key="11">
    <source>
        <dbReference type="ARBA" id="ARBA00023157"/>
    </source>
</evidence>
<dbReference type="Gene3D" id="2.60.40.420">
    <property type="entry name" value="Cupredoxins - blue copper proteins"/>
    <property type="match status" value="3"/>
</dbReference>
<dbReference type="CDD" id="cd13893">
    <property type="entry name" value="CuRO_3_AAO"/>
    <property type="match status" value="1"/>
</dbReference>
<dbReference type="InterPro" id="IPR008972">
    <property type="entry name" value="Cupredoxin"/>
</dbReference>
<evidence type="ECO:0000256" key="6">
    <source>
        <dbReference type="ARBA" id="ARBA00022095"/>
    </source>
</evidence>
<evidence type="ECO:0000259" key="14">
    <source>
        <dbReference type="Pfam" id="PF07731"/>
    </source>
</evidence>
<gene>
    <name evidence="16" type="ORF">CSSPJE1EN1_LOCUS10323</name>
</gene>
<dbReference type="PROSITE" id="PS00079">
    <property type="entry name" value="MULTICOPPER_OXIDASE1"/>
    <property type="match status" value="1"/>
</dbReference>
<keyword evidence="11" id="KW-1015">Disulfide bond</keyword>
<dbReference type="EC" id="1.10.3.3" evidence="5"/>
<accession>A0ABP0WDD4</accession>
<dbReference type="Proteomes" id="UP001497444">
    <property type="component" value="Chromosome 17"/>
</dbReference>
<dbReference type="EMBL" id="OZ020112">
    <property type="protein sequence ID" value="CAK9264845.1"/>
    <property type="molecule type" value="Genomic_DNA"/>
</dbReference>
<comment type="catalytic activity">
    <reaction evidence="12">
        <text>4 L-ascorbate + O2 = 4 monodehydro-L-ascorbate radical + 2 H2O</text>
        <dbReference type="Rhea" id="RHEA:30243"/>
        <dbReference type="ChEBI" id="CHEBI:15377"/>
        <dbReference type="ChEBI" id="CHEBI:15379"/>
        <dbReference type="ChEBI" id="CHEBI:38290"/>
        <dbReference type="ChEBI" id="CHEBI:59513"/>
        <dbReference type="EC" id="1.10.3.3"/>
    </reaction>
</comment>
<evidence type="ECO:0000256" key="1">
    <source>
        <dbReference type="ARBA" id="ARBA00001935"/>
    </source>
</evidence>
<evidence type="ECO:0000256" key="5">
    <source>
        <dbReference type="ARBA" id="ARBA00012301"/>
    </source>
</evidence>
<organism evidence="16 17">
    <name type="scientific">Sphagnum jensenii</name>
    <dbReference type="NCBI Taxonomy" id="128206"/>
    <lineage>
        <taxon>Eukaryota</taxon>
        <taxon>Viridiplantae</taxon>
        <taxon>Streptophyta</taxon>
        <taxon>Embryophyta</taxon>
        <taxon>Bryophyta</taxon>
        <taxon>Sphagnophytina</taxon>
        <taxon>Sphagnopsida</taxon>
        <taxon>Sphagnales</taxon>
        <taxon>Sphagnaceae</taxon>
        <taxon>Sphagnum</taxon>
    </lineage>
</organism>
<keyword evidence="7" id="KW-0964">Secreted</keyword>
<dbReference type="Pfam" id="PF00394">
    <property type="entry name" value="Cu-oxidase"/>
    <property type="match status" value="1"/>
</dbReference>
<comment type="similarity">
    <text evidence="3">Belongs to the multicopper oxidase family.</text>
</comment>
<keyword evidence="17" id="KW-1185">Reference proteome</keyword>
<comment type="subunit">
    <text evidence="4">Dimer.</text>
</comment>
<protein>
    <recommendedName>
        <fullName evidence="6">L-ascorbate oxidase</fullName>
        <ecNumber evidence="5">1.10.3.3</ecNumber>
    </recommendedName>
</protein>
<dbReference type="InterPro" id="IPR011707">
    <property type="entry name" value="Cu-oxidase-like_N"/>
</dbReference>
<reference evidence="16" key="1">
    <citation type="submission" date="2024-02" db="EMBL/GenBank/DDBJ databases">
        <authorList>
            <consortium name="ELIXIR-Norway"/>
            <consortium name="Elixir Norway"/>
        </authorList>
    </citation>
    <scope>NUCLEOTIDE SEQUENCE</scope>
</reference>
<comment type="cofactor">
    <cofactor evidence="1">
        <name>Cu cation</name>
        <dbReference type="ChEBI" id="CHEBI:23378"/>
    </cofactor>
</comment>
<feature type="domain" description="Plastocyanin-like" evidence="15">
    <location>
        <begin position="68"/>
        <end position="179"/>
    </location>
</feature>
<evidence type="ECO:0000313" key="16">
    <source>
        <dbReference type="EMBL" id="CAK9264845.1"/>
    </source>
</evidence>
<dbReference type="InterPro" id="IPR045087">
    <property type="entry name" value="Cu-oxidase_fam"/>
</dbReference>
<name>A0ABP0WDD4_9BRYO</name>
<evidence type="ECO:0000256" key="9">
    <source>
        <dbReference type="ARBA" id="ARBA00023002"/>
    </source>
</evidence>
<evidence type="ECO:0000256" key="2">
    <source>
        <dbReference type="ARBA" id="ARBA00004613"/>
    </source>
</evidence>
<keyword evidence="10" id="KW-0186">Copper</keyword>
<keyword evidence="8" id="KW-0479">Metal-binding</keyword>
<dbReference type="InterPro" id="IPR011706">
    <property type="entry name" value="Cu-oxidase_C"/>
</dbReference>
<evidence type="ECO:0000256" key="10">
    <source>
        <dbReference type="ARBA" id="ARBA00023008"/>
    </source>
</evidence>
<dbReference type="SUPFAM" id="SSF49503">
    <property type="entry name" value="Cupredoxins"/>
    <property type="match status" value="3"/>
</dbReference>
<dbReference type="InterPro" id="IPR017760">
    <property type="entry name" value="L-ascorbate_oxidase_pln"/>
</dbReference>
<evidence type="ECO:0000256" key="4">
    <source>
        <dbReference type="ARBA" id="ARBA00011473"/>
    </source>
</evidence>
<evidence type="ECO:0000259" key="15">
    <source>
        <dbReference type="Pfam" id="PF07732"/>
    </source>
</evidence>
<evidence type="ECO:0000256" key="12">
    <source>
        <dbReference type="ARBA" id="ARBA00048908"/>
    </source>
</evidence>
<sequence length="617" mass="67258">MMMSRRRSTSSARSFMSCLISSVGGGGGGGGGGAAAAARVLFFASLVFAALSAREVEAAVRYYEWSVDYAFVSPDCVEKLAMAINGQVPGPRIDAVEGDTVVVKLTNNLPTEGVVIHWHGIRQFGTPYYDGAAAASQCPINSGETFTYTFVVDQAGTYFYHGHFGMQRSAGLYGSIIVSLPANKVEPFHYDEEISLLLSDWWHKSMYEQELGLHSIPPRYVGEPQSLLIEGRGKYNCSLDECSSSHYNCTVDECSTSPDCIPCWPSNPECDPHVIPVHPGKTYRLRLANVASLSALNFILEGHTMTVVMADGRYIEPFEVSNLDIYSGQSYCVLFNANRNPSRNYWAAINVRGRAPATPTGLAIVQYLPNSANLLPPSPAPVSPAWNDFAASLAQARKYVAKTGYGKVVPKRAAGRTLILLLTQNKIDGYIKWAVNNVSFVPPATPLMAAFKFNLNKISSPPDTPPNFDVSALPAATGNINASYGSGAYVFKLGETVDVIIQNGHNLNPDDSDLHPWHLHGHHFWVLGYGNGKFDSRRHSKSFNLINPPLRNTVPVFPFGWSAIRFVADNPGVWPFHCHVEEHFAMGMGVMFAEGVHQLPKLPSPTLGCGLTKPTHL</sequence>
<dbReference type="PANTHER" id="PTHR11709">
    <property type="entry name" value="MULTI-COPPER OXIDASE"/>
    <property type="match status" value="1"/>
</dbReference>
<dbReference type="InterPro" id="IPR033138">
    <property type="entry name" value="Cu_oxidase_CS"/>
</dbReference>
<dbReference type="InterPro" id="IPR002355">
    <property type="entry name" value="Cu_oxidase_Cu_BS"/>
</dbReference>
<comment type="subcellular location">
    <subcellularLocation>
        <location evidence="2">Secreted</location>
    </subcellularLocation>
</comment>
<dbReference type="PANTHER" id="PTHR11709:SF394">
    <property type="entry name" value="FI03373P-RELATED"/>
    <property type="match status" value="1"/>
</dbReference>
<evidence type="ECO:0000256" key="8">
    <source>
        <dbReference type="ARBA" id="ARBA00022723"/>
    </source>
</evidence>
<dbReference type="InterPro" id="IPR001117">
    <property type="entry name" value="Cu-oxidase_2nd"/>
</dbReference>
<feature type="domain" description="Plastocyanin-like" evidence="14">
    <location>
        <begin position="463"/>
        <end position="595"/>
    </location>
</feature>
<dbReference type="Pfam" id="PF07732">
    <property type="entry name" value="Cu-oxidase_3"/>
    <property type="match status" value="1"/>
</dbReference>
<feature type="domain" description="Plastocyanin-like" evidence="13">
    <location>
        <begin position="193"/>
        <end position="368"/>
    </location>
</feature>
<evidence type="ECO:0000259" key="13">
    <source>
        <dbReference type="Pfam" id="PF00394"/>
    </source>
</evidence>
<evidence type="ECO:0000256" key="7">
    <source>
        <dbReference type="ARBA" id="ARBA00022525"/>
    </source>
</evidence>
<keyword evidence="9" id="KW-0560">Oxidoreductase</keyword>
<dbReference type="PROSITE" id="PS00080">
    <property type="entry name" value="MULTICOPPER_OXIDASE2"/>
    <property type="match status" value="1"/>
</dbReference>
<evidence type="ECO:0000256" key="3">
    <source>
        <dbReference type="ARBA" id="ARBA00010609"/>
    </source>
</evidence>
<evidence type="ECO:0000313" key="17">
    <source>
        <dbReference type="Proteomes" id="UP001497444"/>
    </source>
</evidence>
<dbReference type="NCBIfam" id="TIGR03388">
    <property type="entry name" value="ascorbase"/>
    <property type="match status" value="1"/>
</dbReference>
<dbReference type="Pfam" id="PF07731">
    <property type="entry name" value="Cu-oxidase_2"/>
    <property type="match status" value="1"/>
</dbReference>